<dbReference type="Proteomes" id="UP001589828">
    <property type="component" value="Unassembled WGS sequence"/>
</dbReference>
<dbReference type="GO" id="GO:0016779">
    <property type="term" value="F:nucleotidyltransferase activity"/>
    <property type="evidence" value="ECO:0007669"/>
    <property type="project" value="UniProtKB-KW"/>
</dbReference>
<dbReference type="Pfam" id="PF02348">
    <property type="entry name" value="CTP_transf_3"/>
    <property type="match status" value="1"/>
</dbReference>
<dbReference type="PANTHER" id="PTHR42866:SF1">
    <property type="entry name" value="SPORE COAT POLYSACCHARIDE BIOSYNTHESIS PROTEIN SPSF"/>
    <property type="match status" value="1"/>
</dbReference>
<reference evidence="1 2" key="1">
    <citation type="submission" date="2024-09" db="EMBL/GenBank/DDBJ databases">
        <authorList>
            <person name="Sun Q."/>
            <person name="Mori K."/>
        </authorList>
    </citation>
    <scope>NUCLEOTIDE SEQUENCE [LARGE SCALE GENOMIC DNA]</scope>
    <source>
        <strain evidence="1 2">NCAIM B.02415</strain>
    </source>
</reference>
<dbReference type="CDD" id="cd02518">
    <property type="entry name" value="GT2_SpsF"/>
    <property type="match status" value="1"/>
</dbReference>
<comment type="caution">
    <text evidence="1">The sequence shown here is derived from an EMBL/GenBank/DDBJ whole genome shotgun (WGS) entry which is preliminary data.</text>
</comment>
<accession>A0ABV6L9E6</accession>
<dbReference type="InterPro" id="IPR003329">
    <property type="entry name" value="Cytidylyl_trans"/>
</dbReference>
<dbReference type="PANTHER" id="PTHR42866">
    <property type="entry name" value="3-DEOXY-MANNO-OCTULOSONATE CYTIDYLYLTRANSFERASE"/>
    <property type="match status" value="1"/>
</dbReference>
<dbReference type="InterPro" id="IPR029044">
    <property type="entry name" value="Nucleotide-diphossugar_trans"/>
</dbReference>
<evidence type="ECO:0000313" key="2">
    <source>
        <dbReference type="Proteomes" id="UP001589828"/>
    </source>
</evidence>
<organism evidence="1 2">
    <name type="scientific">Mucilaginibacter angelicae</name>
    <dbReference type="NCBI Taxonomy" id="869718"/>
    <lineage>
        <taxon>Bacteria</taxon>
        <taxon>Pseudomonadati</taxon>
        <taxon>Bacteroidota</taxon>
        <taxon>Sphingobacteriia</taxon>
        <taxon>Sphingobacteriales</taxon>
        <taxon>Sphingobacteriaceae</taxon>
        <taxon>Mucilaginibacter</taxon>
    </lineage>
</organism>
<dbReference type="SUPFAM" id="SSF53448">
    <property type="entry name" value="Nucleotide-diphospho-sugar transferases"/>
    <property type="match status" value="1"/>
</dbReference>
<gene>
    <name evidence="1" type="ORF">ACFFGT_17865</name>
</gene>
<keyword evidence="1" id="KW-0808">Transferase</keyword>
<evidence type="ECO:0000313" key="1">
    <source>
        <dbReference type="EMBL" id="MFC0516092.1"/>
    </source>
</evidence>
<keyword evidence="1" id="KW-0548">Nucleotidyltransferase</keyword>
<keyword evidence="2" id="KW-1185">Reference proteome</keyword>
<dbReference type="Gene3D" id="3.90.550.10">
    <property type="entry name" value="Spore Coat Polysaccharide Biosynthesis Protein SpsA, Chain A"/>
    <property type="match status" value="1"/>
</dbReference>
<protein>
    <submittedName>
        <fullName evidence="1">Cytidylyltransferase domain-containing protein</fullName>
    </submittedName>
</protein>
<name>A0ABV6L9E6_9SPHI</name>
<proteinExistence type="predicted"/>
<dbReference type="EMBL" id="JBHLTS010000023">
    <property type="protein sequence ID" value="MFC0516092.1"/>
    <property type="molecule type" value="Genomic_DNA"/>
</dbReference>
<sequence length="275" mass="31653">MKEKILIVVQARMASSRLPGKVMLPILGKSLLARMIERLNMISHKAEVIIATSETPDDDIIINEAINLGIPYYRGSLNNLLDRHYQAAKLHDASVVLKIPSDCPLIDPRIIDHVLDYFFANREAFDFVSNLHPATYPDGNDVEIMTMACLTKAWENASRELELEHTTPYIWENPQLFRIGNVSWPTGLDYSMSHRLTIDYAEDYYFIERVFRELYADNNQFSCDDIINLLNQKPEIYNINAQYAGVNWYRHHIDELKTIAPGQTKQAPAKNLQEL</sequence>
<dbReference type="RefSeq" id="WP_377023893.1">
    <property type="nucleotide sequence ID" value="NZ_JBHLTS010000023.1"/>
</dbReference>